<accession>A0A6G1K091</accession>
<feature type="region of interest" description="Disordered" evidence="1">
    <location>
        <begin position="41"/>
        <end position="73"/>
    </location>
</feature>
<evidence type="ECO:0000313" key="3">
    <source>
        <dbReference type="Proteomes" id="UP000799428"/>
    </source>
</evidence>
<protein>
    <submittedName>
        <fullName evidence="2">Uncharacterized protein</fullName>
    </submittedName>
</protein>
<sequence length="157" mass="17351">MQFQSPGVLPILARLLTPILKVGMGKDFCTYHKMAPVVEKDGEAVDEDEEKTSQDQDGEKTSQDPDRGRGGHVQVDGGLALPVRGVLNGCVYVGRLFTFPGNVKTDCPYSIGRREKSLENWIRNGYQHLLLAFVSSCASCLLANTFYHLSFDPDRTT</sequence>
<name>A0A6G1K091_9PLEO</name>
<dbReference type="AlphaFoldDB" id="A0A6G1K091"/>
<organism evidence="2 3">
    <name type="scientific">Pleomassaria siparia CBS 279.74</name>
    <dbReference type="NCBI Taxonomy" id="1314801"/>
    <lineage>
        <taxon>Eukaryota</taxon>
        <taxon>Fungi</taxon>
        <taxon>Dikarya</taxon>
        <taxon>Ascomycota</taxon>
        <taxon>Pezizomycotina</taxon>
        <taxon>Dothideomycetes</taxon>
        <taxon>Pleosporomycetidae</taxon>
        <taxon>Pleosporales</taxon>
        <taxon>Pleomassariaceae</taxon>
        <taxon>Pleomassaria</taxon>
    </lineage>
</organism>
<evidence type="ECO:0000313" key="2">
    <source>
        <dbReference type="EMBL" id="KAF2706274.1"/>
    </source>
</evidence>
<gene>
    <name evidence="2" type="ORF">K504DRAFT_505229</name>
</gene>
<proteinExistence type="predicted"/>
<dbReference type="EMBL" id="MU005776">
    <property type="protein sequence ID" value="KAF2706274.1"/>
    <property type="molecule type" value="Genomic_DNA"/>
</dbReference>
<reference evidence="2" key="1">
    <citation type="journal article" date="2020" name="Stud. Mycol.">
        <title>101 Dothideomycetes genomes: a test case for predicting lifestyles and emergence of pathogens.</title>
        <authorList>
            <person name="Haridas S."/>
            <person name="Albert R."/>
            <person name="Binder M."/>
            <person name="Bloem J."/>
            <person name="Labutti K."/>
            <person name="Salamov A."/>
            <person name="Andreopoulos B."/>
            <person name="Baker S."/>
            <person name="Barry K."/>
            <person name="Bills G."/>
            <person name="Bluhm B."/>
            <person name="Cannon C."/>
            <person name="Castanera R."/>
            <person name="Culley D."/>
            <person name="Daum C."/>
            <person name="Ezra D."/>
            <person name="Gonzalez J."/>
            <person name="Henrissat B."/>
            <person name="Kuo A."/>
            <person name="Liang C."/>
            <person name="Lipzen A."/>
            <person name="Lutzoni F."/>
            <person name="Magnuson J."/>
            <person name="Mondo S."/>
            <person name="Nolan M."/>
            <person name="Ohm R."/>
            <person name="Pangilinan J."/>
            <person name="Park H.-J."/>
            <person name="Ramirez L."/>
            <person name="Alfaro M."/>
            <person name="Sun H."/>
            <person name="Tritt A."/>
            <person name="Yoshinaga Y."/>
            <person name="Zwiers L.-H."/>
            <person name="Turgeon B."/>
            <person name="Goodwin S."/>
            <person name="Spatafora J."/>
            <person name="Crous P."/>
            <person name="Grigoriev I."/>
        </authorList>
    </citation>
    <scope>NUCLEOTIDE SEQUENCE</scope>
    <source>
        <strain evidence="2">CBS 279.74</strain>
    </source>
</reference>
<evidence type="ECO:0000256" key="1">
    <source>
        <dbReference type="SAM" id="MobiDB-lite"/>
    </source>
</evidence>
<dbReference type="Proteomes" id="UP000799428">
    <property type="component" value="Unassembled WGS sequence"/>
</dbReference>
<feature type="compositionally biased region" description="Basic and acidic residues" evidence="1">
    <location>
        <begin position="51"/>
        <end position="69"/>
    </location>
</feature>
<keyword evidence="3" id="KW-1185">Reference proteome</keyword>